<organism evidence="2">
    <name type="scientific">marine sediment metagenome</name>
    <dbReference type="NCBI Taxonomy" id="412755"/>
    <lineage>
        <taxon>unclassified sequences</taxon>
        <taxon>metagenomes</taxon>
        <taxon>ecological metagenomes</taxon>
    </lineage>
</organism>
<reference evidence="2" key="1">
    <citation type="journal article" date="2014" name="Front. Microbiol.">
        <title>High frequency of phylogenetically diverse reductive dehalogenase-homologous genes in deep subseafloor sedimentary metagenomes.</title>
        <authorList>
            <person name="Kawai M."/>
            <person name="Futagami T."/>
            <person name="Toyoda A."/>
            <person name="Takaki Y."/>
            <person name="Nishi S."/>
            <person name="Hori S."/>
            <person name="Arai W."/>
            <person name="Tsubouchi T."/>
            <person name="Morono Y."/>
            <person name="Uchiyama I."/>
            <person name="Ito T."/>
            <person name="Fujiyama A."/>
            <person name="Inagaki F."/>
            <person name="Takami H."/>
        </authorList>
    </citation>
    <scope>NUCLEOTIDE SEQUENCE</scope>
    <source>
        <strain evidence="2">Expedition CK06-06</strain>
    </source>
</reference>
<name>X1DP77_9ZZZZ</name>
<keyword evidence="1" id="KW-0812">Transmembrane</keyword>
<proteinExistence type="predicted"/>
<feature type="non-terminal residue" evidence="2">
    <location>
        <position position="1"/>
    </location>
</feature>
<accession>X1DP77</accession>
<gene>
    <name evidence="2" type="ORF">S01H4_67331</name>
</gene>
<protein>
    <submittedName>
        <fullName evidence="2">Uncharacterized protein</fullName>
    </submittedName>
</protein>
<feature type="non-terminal residue" evidence="2">
    <location>
        <position position="36"/>
    </location>
</feature>
<evidence type="ECO:0000313" key="2">
    <source>
        <dbReference type="EMBL" id="GAH21967.1"/>
    </source>
</evidence>
<dbReference type="AlphaFoldDB" id="X1DP77"/>
<keyword evidence="1" id="KW-1133">Transmembrane helix</keyword>
<dbReference type="EMBL" id="BART01042288">
    <property type="protein sequence ID" value="GAH21967.1"/>
    <property type="molecule type" value="Genomic_DNA"/>
</dbReference>
<evidence type="ECO:0000256" key="1">
    <source>
        <dbReference type="SAM" id="Phobius"/>
    </source>
</evidence>
<sequence>SKRSSFDKITERNKMSVWIVLFIAYSIIIALGIGII</sequence>
<feature type="transmembrane region" description="Helical" evidence="1">
    <location>
        <begin position="15"/>
        <end position="35"/>
    </location>
</feature>
<comment type="caution">
    <text evidence="2">The sequence shown here is derived from an EMBL/GenBank/DDBJ whole genome shotgun (WGS) entry which is preliminary data.</text>
</comment>
<keyword evidence="1" id="KW-0472">Membrane</keyword>